<organism evidence="4 5">
    <name type="scientific">Salipiger abyssi</name>
    <dbReference type="NCBI Taxonomy" id="1250539"/>
    <lineage>
        <taxon>Bacteria</taxon>
        <taxon>Pseudomonadati</taxon>
        <taxon>Pseudomonadota</taxon>
        <taxon>Alphaproteobacteria</taxon>
        <taxon>Rhodobacterales</taxon>
        <taxon>Roseobacteraceae</taxon>
        <taxon>Salipiger</taxon>
    </lineage>
</organism>
<dbReference type="PANTHER" id="PTHR11820">
    <property type="entry name" value="ACYLPYRUVASE"/>
    <property type="match status" value="1"/>
</dbReference>
<dbReference type="Gene3D" id="3.90.850.10">
    <property type="entry name" value="Fumarylacetoacetase-like, C-terminal domain"/>
    <property type="match status" value="1"/>
</dbReference>
<name>A0A1P8UME5_9RHOB</name>
<protein>
    <submittedName>
        <fullName evidence="4">2-keto-4-pentenoate hydratase/2-oxohepta-3-ene-1,7-dioic acid hydratase</fullName>
    </submittedName>
</protein>
<accession>A0A1P8UME5</accession>
<dbReference type="InterPro" id="IPR036663">
    <property type="entry name" value="Fumarylacetoacetase_C_sf"/>
</dbReference>
<sequence>MSDYKLGTARIEGAATPVVLVNGKAHTLASVLGEGAPATLEAVFADWPRHEAEIAAACESISGDGRDPETLAFETPIANPRKLVCIGTNYHDHLEEMKVTHLPEFPYGFMRPQTCLAAHREEIPLPEGAKMYDWEAELGIVMGRRYGPSDKGDPLEAVAGYTVLNDLSARDWIHNRPFVGIDWVMQKSWDKFQPTGPWITPARYVADPGDLDIELTVNGVVKQKSNTGRMIFSVADILRHLAGMMTLEPGDIIATGTPAGVGFGRDPQEFLKPGDVTRVTVEGLGTLENTFV</sequence>
<dbReference type="PANTHER" id="PTHR11820:SF112">
    <property type="entry name" value="FUMARYLACETOACETATE HYDROLASE FAMILY PROTEIN (AFU_ORTHOLOGUE AFUA_1G02370)-RELATED"/>
    <property type="match status" value="1"/>
</dbReference>
<dbReference type="GO" id="GO:0046872">
    <property type="term" value="F:metal ion binding"/>
    <property type="evidence" value="ECO:0007669"/>
    <property type="project" value="UniProtKB-KW"/>
</dbReference>
<dbReference type="RefSeq" id="WP_076694306.1">
    <property type="nucleotide sequence ID" value="NZ_CP015090.1"/>
</dbReference>
<dbReference type="Proteomes" id="UP000187059">
    <property type="component" value="Plasmid pPABY2"/>
</dbReference>
<dbReference type="FunFam" id="3.90.850.10:FF:000002">
    <property type="entry name" value="2-hydroxyhepta-2,4-diene-1,7-dioate isomerase"/>
    <property type="match status" value="1"/>
</dbReference>
<keyword evidence="2" id="KW-0479">Metal-binding</keyword>
<comment type="similarity">
    <text evidence="1">Belongs to the FAH family.</text>
</comment>
<evidence type="ECO:0000259" key="3">
    <source>
        <dbReference type="Pfam" id="PF01557"/>
    </source>
</evidence>
<proteinExistence type="inferred from homology"/>
<geneLocation type="plasmid" evidence="5">
    <name>ppaby2</name>
</geneLocation>
<evidence type="ECO:0000313" key="4">
    <source>
        <dbReference type="EMBL" id="APZ50545.1"/>
    </source>
</evidence>
<feature type="domain" description="Fumarylacetoacetase-like C-terminal" evidence="3">
    <location>
        <begin position="82"/>
        <end position="292"/>
    </location>
</feature>
<reference evidence="4 5" key="1">
    <citation type="submission" date="2016-04" db="EMBL/GenBank/DDBJ databases">
        <title>Deep-sea bacteria in the southern Pacific.</title>
        <authorList>
            <person name="Tang K."/>
        </authorList>
    </citation>
    <scope>NUCLEOTIDE SEQUENCE [LARGE SCALE GENOMIC DNA]</scope>
    <source>
        <strain evidence="4 5">JLT2014</strain>
        <plasmid evidence="5">ppaby2</plasmid>
    </source>
</reference>
<dbReference type="Pfam" id="PF01557">
    <property type="entry name" value="FAA_hydrolase"/>
    <property type="match status" value="1"/>
</dbReference>
<dbReference type="GO" id="GO:0019752">
    <property type="term" value="P:carboxylic acid metabolic process"/>
    <property type="evidence" value="ECO:0007669"/>
    <property type="project" value="UniProtKB-ARBA"/>
</dbReference>
<dbReference type="OrthoDB" id="5197601at2"/>
<dbReference type="AlphaFoldDB" id="A0A1P8UME5"/>
<dbReference type="KEGG" id="paby:Ga0080574_TMP211"/>
<keyword evidence="4" id="KW-0614">Plasmid</keyword>
<gene>
    <name evidence="4" type="ORF">Ga0080574_TMP211</name>
</gene>
<dbReference type="SUPFAM" id="SSF56529">
    <property type="entry name" value="FAH"/>
    <property type="match status" value="1"/>
</dbReference>
<dbReference type="InterPro" id="IPR011234">
    <property type="entry name" value="Fumarylacetoacetase-like_C"/>
</dbReference>
<keyword evidence="5" id="KW-1185">Reference proteome</keyword>
<dbReference type="GO" id="GO:0016853">
    <property type="term" value="F:isomerase activity"/>
    <property type="evidence" value="ECO:0007669"/>
    <property type="project" value="UniProtKB-ARBA"/>
</dbReference>
<evidence type="ECO:0000313" key="5">
    <source>
        <dbReference type="Proteomes" id="UP000187059"/>
    </source>
</evidence>
<dbReference type="EMBL" id="CP015090">
    <property type="protein sequence ID" value="APZ50545.1"/>
    <property type="molecule type" value="Genomic_DNA"/>
</dbReference>
<evidence type="ECO:0000256" key="2">
    <source>
        <dbReference type="ARBA" id="ARBA00022723"/>
    </source>
</evidence>
<evidence type="ECO:0000256" key="1">
    <source>
        <dbReference type="ARBA" id="ARBA00010211"/>
    </source>
</evidence>